<dbReference type="PANTHER" id="PTHR43884:SF12">
    <property type="entry name" value="ISOVALERYL-COA DEHYDROGENASE, MITOCHONDRIAL-RELATED"/>
    <property type="match status" value="1"/>
</dbReference>
<dbReference type="EMBL" id="VGLS01000248">
    <property type="protein sequence ID" value="MBM3224045.1"/>
    <property type="molecule type" value="Genomic_DNA"/>
</dbReference>
<feature type="domain" description="Acyl-CoA dehydrogenase/oxidase C-terminal" evidence="7">
    <location>
        <begin position="233"/>
        <end position="381"/>
    </location>
</feature>
<feature type="domain" description="Acyl-CoA dehydrogenase/oxidase N-terminal" evidence="9">
    <location>
        <begin position="6"/>
        <end position="119"/>
    </location>
</feature>
<protein>
    <submittedName>
        <fullName evidence="10">Acyl-CoA dehydrogenase</fullName>
    </submittedName>
</protein>
<dbReference type="InterPro" id="IPR013786">
    <property type="entry name" value="AcylCoA_DH/ox_N"/>
</dbReference>
<evidence type="ECO:0000256" key="4">
    <source>
        <dbReference type="ARBA" id="ARBA00022827"/>
    </source>
</evidence>
<name>A0A937W1K6_UNCTE</name>
<dbReference type="SUPFAM" id="SSF47203">
    <property type="entry name" value="Acyl-CoA dehydrogenase C-terminal domain-like"/>
    <property type="match status" value="1"/>
</dbReference>
<dbReference type="PANTHER" id="PTHR43884">
    <property type="entry name" value="ACYL-COA DEHYDROGENASE"/>
    <property type="match status" value="1"/>
</dbReference>
<dbReference type="Gene3D" id="1.20.140.10">
    <property type="entry name" value="Butyryl-CoA Dehydrogenase, subunit A, domain 3"/>
    <property type="match status" value="1"/>
</dbReference>
<dbReference type="Proteomes" id="UP000712673">
    <property type="component" value="Unassembled WGS sequence"/>
</dbReference>
<dbReference type="InterPro" id="IPR009100">
    <property type="entry name" value="AcylCoA_DH/oxidase_NM_dom_sf"/>
</dbReference>
<dbReference type="AlphaFoldDB" id="A0A937W1K6"/>
<reference evidence="10" key="1">
    <citation type="submission" date="2019-03" db="EMBL/GenBank/DDBJ databases">
        <title>Lake Tanganyika Metagenome-Assembled Genomes (MAGs).</title>
        <authorList>
            <person name="Tran P."/>
        </authorList>
    </citation>
    <scope>NUCLEOTIDE SEQUENCE</scope>
    <source>
        <strain evidence="10">K_DeepCast_65m_m2_066</strain>
    </source>
</reference>
<dbReference type="FunFam" id="1.20.140.10:FF:000012">
    <property type="entry name" value="Acyl-CoA dehydrogenase fadE12"/>
    <property type="match status" value="1"/>
</dbReference>
<evidence type="ECO:0000259" key="9">
    <source>
        <dbReference type="Pfam" id="PF02771"/>
    </source>
</evidence>
<proteinExistence type="inferred from homology"/>
<evidence type="ECO:0000256" key="2">
    <source>
        <dbReference type="ARBA" id="ARBA00009347"/>
    </source>
</evidence>
<evidence type="ECO:0000256" key="3">
    <source>
        <dbReference type="ARBA" id="ARBA00022630"/>
    </source>
</evidence>
<gene>
    <name evidence="10" type="ORF">FJZ47_09615</name>
</gene>
<evidence type="ECO:0000256" key="6">
    <source>
        <dbReference type="RuleBase" id="RU362125"/>
    </source>
</evidence>
<dbReference type="InterPro" id="IPR036250">
    <property type="entry name" value="AcylCo_DH-like_C"/>
</dbReference>
<feature type="domain" description="Acyl-CoA oxidase/dehydrogenase middle" evidence="8">
    <location>
        <begin position="123"/>
        <end position="220"/>
    </location>
</feature>
<dbReference type="Gene3D" id="1.10.540.10">
    <property type="entry name" value="Acyl-CoA dehydrogenase/oxidase, N-terminal domain"/>
    <property type="match status" value="1"/>
</dbReference>
<dbReference type="GO" id="GO:0003995">
    <property type="term" value="F:acyl-CoA dehydrogenase activity"/>
    <property type="evidence" value="ECO:0007669"/>
    <property type="project" value="InterPro"/>
</dbReference>
<comment type="caution">
    <text evidence="10">The sequence shown here is derived from an EMBL/GenBank/DDBJ whole genome shotgun (WGS) entry which is preliminary data.</text>
</comment>
<keyword evidence="4 6" id="KW-0274">FAD</keyword>
<organism evidence="10 11">
    <name type="scientific">Tectimicrobiota bacterium</name>
    <dbReference type="NCBI Taxonomy" id="2528274"/>
    <lineage>
        <taxon>Bacteria</taxon>
        <taxon>Pseudomonadati</taxon>
        <taxon>Nitrospinota/Tectimicrobiota group</taxon>
        <taxon>Candidatus Tectimicrobiota</taxon>
    </lineage>
</organism>
<comment type="cofactor">
    <cofactor evidence="1 6">
        <name>FAD</name>
        <dbReference type="ChEBI" id="CHEBI:57692"/>
    </cofactor>
</comment>
<evidence type="ECO:0000256" key="5">
    <source>
        <dbReference type="ARBA" id="ARBA00023002"/>
    </source>
</evidence>
<accession>A0A937W1K6</accession>
<dbReference type="GO" id="GO:0050660">
    <property type="term" value="F:flavin adenine dinucleotide binding"/>
    <property type="evidence" value="ECO:0007669"/>
    <property type="project" value="InterPro"/>
</dbReference>
<comment type="similarity">
    <text evidence="2 6">Belongs to the acyl-CoA dehydrogenase family.</text>
</comment>
<evidence type="ECO:0000313" key="11">
    <source>
        <dbReference type="Proteomes" id="UP000712673"/>
    </source>
</evidence>
<dbReference type="InterPro" id="IPR046373">
    <property type="entry name" value="Acyl-CoA_Oxase/DH_mid-dom_sf"/>
</dbReference>
<dbReference type="Pfam" id="PF00441">
    <property type="entry name" value="Acyl-CoA_dh_1"/>
    <property type="match status" value="1"/>
</dbReference>
<dbReference type="InterPro" id="IPR006089">
    <property type="entry name" value="Acyl-CoA_DH_CS"/>
</dbReference>
<keyword evidence="5 6" id="KW-0560">Oxidoreductase</keyword>
<dbReference type="Pfam" id="PF02770">
    <property type="entry name" value="Acyl-CoA_dh_M"/>
    <property type="match status" value="1"/>
</dbReference>
<evidence type="ECO:0000256" key="1">
    <source>
        <dbReference type="ARBA" id="ARBA00001974"/>
    </source>
</evidence>
<dbReference type="Gene3D" id="2.40.110.10">
    <property type="entry name" value="Butyryl-CoA Dehydrogenase, subunit A, domain 2"/>
    <property type="match status" value="1"/>
</dbReference>
<dbReference type="Pfam" id="PF02771">
    <property type="entry name" value="Acyl-CoA_dh_N"/>
    <property type="match status" value="1"/>
</dbReference>
<evidence type="ECO:0000313" key="10">
    <source>
        <dbReference type="EMBL" id="MBM3224045.1"/>
    </source>
</evidence>
<keyword evidence="3 6" id="KW-0285">Flavoprotein</keyword>
<evidence type="ECO:0000259" key="7">
    <source>
        <dbReference type="Pfam" id="PF00441"/>
    </source>
</evidence>
<dbReference type="PIRSF" id="PIRSF016578">
    <property type="entry name" value="HsaA"/>
    <property type="match status" value="1"/>
</dbReference>
<dbReference type="InterPro" id="IPR006091">
    <property type="entry name" value="Acyl-CoA_Oxase/DH_mid-dom"/>
</dbReference>
<evidence type="ECO:0000259" key="8">
    <source>
        <dbReference type="Pfam" id="PF02770"/>
    </source>
</evidence>
<dbReference type="InterPro" id="IPR009075">
    <property type="entry name" value="AcylCo_DH/oxidase_C"/>
</dbReference>
<dbReference type="SUPFAM" id="SSF56645">
    <property type="entry name" value="Acyl-CoA dehydrogenase NM domain-like"/>
    <property type="match status" value="1"/>
</dbReference>
<dbReference type="FunFam" id="2.40.110.10:FF:000002">
    <property type="entry name" value="Acyl-CoA dehydrogenase fadE12"/>
    <property type="match status" value="1"/>
</dbReference>
<dbReference type="PROSITE" id="PS00073">
    <property type="entry name" value="ACYL_COA_DH_2"/>
    <property type="match status" value="1"/>
</dbReference>
<sequence length="388" mass="42574">MDFALSEQQQLIRTEVRNLARQFDWSYWRERDSTGTYPHEFFNAFAAAGWLGTVIPTAYGGSGLGVTEAAIVLGEIAASGAGTSGASPIHFSMFPPMPIIKYGSEAMKQRYLPLIASGEMKLAFSVTEPNVGSDTTQLQTIAVRDGDDWVIHGRKVWSSNAQNADRALILTRTTPLAQSPRKSKGMSLFFAPMDRRAITVRLIEKMGRHAVDSNELFIDNLRVAHADLVGQEGEGFAHIIDGLNPERIVIAAEAIGIGKAALDKAVQYAKERVVFGRPIGQNQGIQFPLAEAYARLEAAELMVFKAAWLYDHGLPCGKEANMAKLLAGDAGCDAVDHAVQTFGGFGYAREFDVERLYREVRLYKIAPISQQMALNYIGEHVLGMPRSY</sequence>
<dbReference type="InterPro" id="IPR037069">
    <property type="entry name" value="AcylCoA_DH/ox_N_sf"/>
</dbReference>